<dbReference type="SUPFAM" id="SSF53098">
    <property type="entry name" value="Ribonuclease H-like"/>
    <property type="match status" value="1"/>
</dbReference>
<name>A0A9P1BZT3_9DINO</name>
<evidence type="ECO:0000256" key="2">
    <source>
        <dbReference type="SAM" id="MobiDB-lite"/>
    </source>
</evidence>
<evidence type="ECO:0000313" key="7">
    <source>
        <dbReference type="Proteomes" id="UP001152797"/>
    </source>
</evidence>
<accession>A0A9P1BZT3</accession>
<feature type="compositionally biased region" description="Acidic residues" evidence="2">
    <location>
        <begin position="250"/>
        <end position="266"/>
    </location>
</feature>
<proteinExistence type="predicted"/>
<reference evidence="5" key="2">
    <citation type="submission" date="2024-04" db="EMBL/GenBank/DDBJ databases">
        <authorList>
            <person name="Chen Y."/>
            <person name="Shah S."/>
            <person name="Dougan E. K."/>
            <person name="Thang M."/>
            <person name="Chan C."/>
        </authorList>
    </citation>
    <scope>NUCLEOTIDE SEQUENCE [LARGE SCALE GENOMIC DNA]</scope>
</reference>
<feature type="region of interest" description="Disordered" evidence="2">
    <location>
        <begin position="843"/>
        <end position="877"/>
    </location>
</feature>
<feature type="region of interest" description="Disordered" evidence="2">
    <location>
        <begin position="1690"/>
        <end position="1737"/>
    </location>
</feature>
<organism evidence="4">
    <name type="scientific">Cladocopium goreaui</name>
    <dbReference type="NCBI Taxonomy" id="2562237"/>
    <lineage>
        <taxon>Eukaryota</taxon>
        <taxon>Sar</taxon>
        <taxon>Alveolata</taxon>
        <taxon>Dinophyceae</taxon>
        <taxon>Suessiales</taxon>
        <taxon>Symbiodiniaceae</taxon>
        <taxon>Cladocopium</taxon>
    </lineage>
</organism>
<dbReference type="InterPro" id="IPR013103">
    <property type="entry name" value="RVT_2"/>
</dbReference>
<dbReference type="GO" id="GO:0015074">
    <property type="term" value="P:DNA integration"/>
    <property type="evidence" value="ECO:0007669"/>
    <property type="project" value="InterPro"/>
</dbReference>
<evidence type="ECO:0000256" key="1">
    <source>
        <dbReference type="SAM" id="Coils"/>
    </source>
</evidence>
<evidence type="ECO:0000259" key="3">
    <source>
        <dbReference type="PROSITE" id="PS50994"/>
    </source>
</evidence>
<dbReference type="EMBL" id="CAMXCT010000720">
    <property type="protein sequence ID" value="CAI3982485.1"/>
    <property type="molecule type" value="Genomic_DNA"/>
</dbReference>
<dbReference type="EMBL" id="CAMXCT020000720">
    <property type="protein sequence ID" value="CAL1135860.1"/>
    <property type="molecule type" value="Genomic_DNA"/>
</dbReference>
<sequence length="2640" mass="292985">MAWWTSSLDLESTKKYNLAARWLLRQTGMVRARGEEFLPEELVYQPEIVCKDPETGEDVILTPADPLHGIKKLMKALEEMNGKTTLDKRGELRGQFYLELKRRPGERISEFCTRFRTMVADLKSEGVSLLSSELGWFLRSKLGLDPLRTQLLDTALGGSEDYEVIEREILRLFKDLHSQDPLARKQFGDGRPPLLQKFLSQQSNPSRASSYAPSMASTAPRSFKSSASSTSSRFSSRRPFPPPRQAMVSEVEDDVDGDEEHVDDGQDPQSLEELMQTEAEALAAELDAAAEEGVDEVMLQEIESSVETAAEALLTMREAKTRLQEVKRDRGYNKTDGGDKKGTLAKKQSGKHPCFDCGLQGHWAGDPECQKPGQGLGRKPSPKKVKQVKLVESLNTEHVAEAEATIPPANEVLAVACTTRPAISDSLMRALDDAAVAKEVNALVSAKLACDKRLVGALDSACNRTCTGPEWLSGFLDGLKQAPQEIQDLVISRPERETFRFGNGGAQVSVERWRLPAVVGGTLICFWTSVVPVPSLGLLLGRDFLEAVGADMSFSRRTLKCESLNMVPIALRQLTAGHYLLHLLPSCWPGVVSQKRWKRLGVDGVLELQLSASEWLRKRFGGRTCNAQTAHDHLLTEHSLHAGRLVLAQNQPWRRMVLRLRERSMWAAKGILLWLVQKRFLRFLPLPYPSVTSVQQWKEQAKDQVLGGIVPKSHLQKADLANKFTMANLGECCHLRNRLGIQLSFIEGPKLEGMLAGRAVKGLSSKLRKQAQKEALAEAQRADEKGVREQEARTLIGPKGGLPSLRSDLLRLAALLHVEVDEKATVPQLKEKVKPMVALLKEQPAPTVKASPMKDKSHGARPKTNPRHVSSLSMSSSDRPLTLLAEQQRQLGVMMEGLSRELVALRQDAKKGSQTQGQMEVDQDAELIPELTDEEIRELNSEAYAELYAARLAAQYDEAELVDLTEEQADEYKIVQTLKKNQAQLIAEAWKRHEADRLKVSLGQQQLRETLEVQFDNEMRGFMTDETFFQAVSFVPEPHETLANDLVSKNVKVKQNEKLFAVGTKLEHPCRWKPGWDFTRSDHRRRAKQKIMEEKPFCLVLAFPCGPFSPLQHLNSAGKATLGDRLEKGRQLMKFALELAEIQVRGGRHFILENPLPSGAWKELDMQKFLEEHQIDTAVFDQCRFGLKSLFGLPHRKATRVASSSPAVIKLLDGIRCMRNHSHDPVIGGSRITARAGIYPLALARTMVEGVEKQFDMDFGGSGEVLVGEAEGDEDVDFENHGGAFAIKDDDDMSDVDEQTEDDAKVHIPQSVKLAVKRFHENTGHRSNLRLARALAIAGAPTEAIVAAKRHQCAICAERAPPKARRPATLPTPKDMGDQVHIDLIEIEDKKEKRFYVVHATDSATRFQAAQVMEDKSTKSVIHFLATRWLPTFGAPRVLVCDQGREFVSWQMEEWASSVSTMLHHIAVQAPWQNGLAEKSGGVLKAVLSAVIASQSVVGFHEMELALVEAVYACNADVGESGASPFQAAIGRQPRMIGDVLGGIQNRLAEHGLLTSKPSLARQLAMRETAKVAMCRLHFSRGLRKAELARSRSSTMESVPTPGTICYFYRPLRFNNTASASKKRLTLKRWHGPALLVALEGHASAFLSYKGQLTKCALEHVRVASTMEQIAAGSWKDAIDEAVAAALHDAERADDDVPQEPTAPEVGNPPTPAFLPTSHAPATPAVDLDLGQDLPPVQPQELVGALTQSGLDSSVGEPGSRRMSDVATPSLAVAASAASTSKTPRRLPLTSVIERAQRLDAVGTKRAAELDSSEFRDSQASAFEQAPPVEEPSQTADALVVSKEDIFASLGDPSVHPLVHIYHGACLDRMRPLESRVNDHGSWHGRWHLPSRSEWETRSGLGLSWPTGSDDVEDSHEACAVQAARKEYHWKSMNDEQKVKFREAAEQAWSVWADNEAVEVLDEKQSARIRQRLKEDKEVDFKVLTPRYVFTDKHEPLRTADNPLELKARARIVVPGFRDVLSFSIRKDAPTASRISQHMLLIMTASYKKAKKAWRLLSADVKSAFMKGDPFAEGSRELYMQNMSGAHGEPLLPFPRHCLARIRKGVFGLSDAPRLWYLRLHKEVTAMGWERSSLDHACWMLWSEDRKTLHGILLAHVDDLLLGGDQRAQESLLSLGKSLGFGSIEYDDFVYCGKRIRQLEDGTITISMEEYHQNLKPTIVPAHRRATPDAELTDGERRQLRAVLGSLQWLVAQLRFDQGFVLSSLQGEKPKVQTLMKANQLLKKFKQHPKFELVFKPLDLDGAGILAVTDAPLGNVTKSGCAEGSLLERVYSQSAYFILVADRNLVAGKEGNFGVLDARSHRIPRVCRSTFGAELLGAEEGLDNGQFARGLLAMMLGYPMEGRYADGVMDAVPLMQVTDAKDVHDKGCSDTPTYGSQKSLAFTIAWMRSVFARPNTCLRWTSTENMFVDAGTKEMDVEHMHRILQSGTWSVEFNQDFVKQSVKKSKPRDAVAGNSVELVGEPLNSSHPVFPFLAQLSGSPGWHLRDTLVIHVAKSAKSFRIPTARFKAEDFPLRSTYARFDLKDGRSDWRILEDGVEFQSLQNKQALFGGVACILISIFGSLAKKEEDQLRIGSVGKDDT</sequence>
<dbReference type="Gene3D" id="3.30.420.10">
    <property type="entry name" value="Ribonuclease H-like superfamily/Ribonuclease H"/>
    <property type="match status" value="1"/>
</dbReference>
<dbReference type="InterPro" id="IPR036397">
    <property type="entry name" value="RNaseH_sf"/>
</dbReference>
<feature type="coiled-coil region" evidence="1">
    <location>
        <begin position="272"/>
        <end position="329"/>
    </location>
</feature>
<dbReference type="GO" id="GO:0003676">
    <property type="term" value="F:nucleic acid binding"/>
    <property type="evidence" value="ECO:0007669"/>
    <property type="project" value="InterPro"/>
</dbReference>
<feature type="compositionally biased region" description="Low complexity" evidence="2">
    <location>
        <begin position="217"/>
        <end position="238"/>
    </location>
</feature>
<comment type="caution">
    <text evidence="4">The sequence shown here is derived from an EMBL/GenBank/DDBJ whole genome shotgun (WGS) entry which is preliminary data.</text>
</comment>
<reference evidence="4" key="1">
    <citation type="submission" date="2022-10" db="EMBL/GenBank/DDBJ databases">
        <authorList>
            <person name="Chen Y."/>
            <person name="Dougan E. K."/>
            <person name="Chan C."/>
            <person name="Rhodes N."/>
            <person name="Thang M."/>
        </authorList>
    </citation>
    <scope>NUCLEOTIDE SEQUENCE</scope>
</reference>
<dbReference type="PROSITE" id="PS50994">
    <property type="entry name" value="INTEGRASE"/>
    <property type="match status" value="1"/>
</dbReference>
<evidence type="ECO:0000313" key="5">
    <source>
        <dbReference type="EMBL" id="CAL1135860.1"/>
    </source>
</evidence>
<dbReference type="InterPro" id="IPR012337">
    <property type="entry name" value="RNaseH-like_sf"/>
</dbReference>
<dbReference type="OrthoDB" id="414640at2759"/>
<feature type="compositionally biased region" description="Polar residues" evidence="2">
    <location>
        <begin position="198"/>
        <end position="216"/>
    </location>
</feature>
<dbReference type="InterPro" id="IPR001584">
    <property type="entry name" value="Integrase_cat-core"/>
</dbReference>
<dbReference type="Proteomes" id="UP001152797">
    <property type="component" value="Unassembled WGS sequence"/>
</dbReference>
<dbReference type="PANTHER" id="PTHR37984">
    <property type="entry name" value="PROTEIN CBG26694"/>
    <property type="match status" value="1"/>
</dbReference>
<evidence type="ECO:0000313" key="6">
    <source>
        <dbReference type="EMBL" id="CAL4769797.1"/>
    </source>
</evidence>
<dbReference type="Pfam" id="PF00665">
    <property type="entry name" value="rve"/>
    <property type="match status" value="1"/>
</dbReference>
<keyword evidence="7" id="KW-1185">Reference proteome</keyword>
<keyword evidence="1" id="KW-0175">Coiled coil</keyword>
<dbReference type="EMBL" id="CAMXCT030000720">
    <property type="protein sequence ID" value="CAL4769797.1"/>
    <property type="molecule type" value="Genomic_DNA"/>
</dbReference>
<feature type="compositionally biased region" description="Basic and acidic residues" evidence="2">
    <location>
        <begin position="330"/>
        <end position="342"/>
    </location>
</feature>
<evidence type="ECO:0000313" key="4">
    <source>
        <dbReference type="EMBL" id="CAI3982485.1"/>
    </source>
</evidence>
<feature type="region of interest" description="Disordered" evidence="2">
    <location>
        <begin position="330"/>
        <end position="350"/>
    </location>
</feature>
<dbReference type="PANTHER" id="PTHR37984:SF5">
    <property type="entry name" value="PROTEIN NYNRIN-LIKE"/>
    <property type="match status" value="1"/>
</dbReference>
<feature type="region of interest" description="Disordered" evidence="2">
    <location>
        <begin position="183"/>
        <end position="268"/>
    </location>
</feature>
<feature type="region of interest" description="Disordered" evidence="2">
    <location>
        <begin position="1809"/>
        <end position="1832"/>
    </location>
</feature>
<feature type="domain" description="Integrase catalytic" evidence="3">
    <location>
        <begin position="1369"/>
        <end position="1533"/>
    </location>
</feature>
<protein>
    <submittedName>
        <fullName evidence="6">Retrovirus-related Pol polyprotein from transposon RE2 (Retro element 2) (AtRE2)</fullName>
    </submittedName>
</protein>
<gene>
    <name evidence="4" type="ORF">C1SCF055_LOCUS10176</name>
</gene>
<dbReference type="InterPro" id="IPR050951">
    <property type="entry name" value="Retrovirus_Pol_polyprotein"/>
</dbReference>
<dbReference type="Pfam" id="PF07727">
    <property type="entry name" value="RVT_2"/>
    <property type="match status" value="1"/>
</dbReference>